<evidence type="ECO:0000256" key="3">
    <source>
        <dbReference type="ARBA" id="ARBA00022553"/>
    </source>
</evidence>
<dbReference type="PROSITE" id="PS50075">
    <property type="entry name" value="CARRIER"/>
    <property type="match status" value="5"/>
</dbReference>
<sequence length="4893" mass="540139">MHSDGDRSAGNQLSILNPEPSRIPGPRFLHELVCRNGQRAIDYLGPDGTVSNVDYLELHEASDHLAQRIAGALPATACGEPFVVPILLPQSPDLYISQLAVLKAGGAFCPLNLDAPPERVKFILGDVSAQVLVTVSSLLGKVPSGEAGLTVIVLDDDESSGAESHVRTEHRGLRCPKPHDLAYVMYTSGSTGTPKGVGISHDAATQALLAHNSHIPHFSRFLQFAAPTFDVSVFEIFFPLFRGSTLVCCDRGTMLNDLPAAIRRMGVDACELTPTVAGSLLRKRENAPGLRLLLTIGEMLTEPVVKEFGGSTDRSSILWAMYGPTEATIHCTLQPAFHSSSGVGNIGIPLETVSCFILEPLDGGVPNPHCRVLSVGEVGELAVGGHQLANEYLNRPEQTAAAFIQSPYGRLYRTGDKARILPDGTMECLGRISDGQVKLRGQRIELGEIEQAILKTPGCHGAVASVIQGIIVAFGEVDDDSALEGKIQQSCRDWLPGFMVPGDLVLMTKFPRLPSGKVDRKLLKARYEESNKQKQEEGDERYGDPYVDDTERRLAELAQEAIGSPLNRNSILSASGMDSIMAIKYSSLLRKAGIDVSAVDVLASKSVSSLYSRIKHRTATHEDGAGEQVARGNEAHSIDQQNVLDAIPLLRQREDAIQEILPCTPTQEAMLAETSANPAAYCNWIELQLPEGVKSATVVSWFLALIQENQALRTGFAVVKGRFVQVVWKTVQKAQIQKVRRFDWRAHIENEQELLHPLDVQVLPSKSKPRVLVRLHHALYDGWSWDAILADLNELARGQRPHGRPQFRHVVDYYCSRTFALESDAARTFWAGYLLEFQPNPLPQLLPIHSQDSRSVSAFRVFDLSPIDVDSLSQQLQCSPQVFFQACVSWMWASIVGDDDVVIGSATSGRTIPVPGIEDVVGPCLTTTPLRVKFSQIRTVKELLGSIHASNRESLPYCTLPLAEVKKAAGILPGQRLYDVLFVYQESIHSRNRRSHLVRQVAHQDYLETKLLFEVEPSADGFECRLTHHLDSIHYAHVQHLLSQLQCLLKYVLSNLDAEIKTMFNCFPESLVSRYNTTPRHLEGVPDLAVSVQATAAQSPDKPALCFAKSISQTHVDSETVSYRELNALANKVARHLQTFGAAAGGIVLIVMEKSVLLYVSILGILKAGCAYLPLLPTTPQARIKTIVEQAGVELCIADTASLDVLQDLRGCRIIDIDKSDLSAYMDTNLNVPADPARVSNIIYTSGSTGVPKGVCVTQLNVVSNLNALSEIYPVRDGSRLLQSCSQAFDVSVFEIFFSWTRGMCLCSATNDTLFDDLEKAIRALEVTHLSMTPTVAALVHPANVPRVQFLVTSGEPMTEEVARRWVKQLYQGYGPSETTNICSVKKMGASDAIRHLGWTFKNTSAFVLEPGAISPVPYGCVGELCFGGDQVAQGYLNLPDLTAQKFIAHPKYGRLYRSGDLGRMLPDGSLIIIGRVDDQIKLRGQRVELGEITSTVAAIDMVLACTTLLVRRKDASTDVLASFYVPISKESPEFHVLQIEGKTEQIQASIYRVVQSKLPSYMVPSHLIPVSTVPIMRSGKIDRAKLREMFVALSHEVLEATGPPISHDNDGGEWSDTERKVAEVLGECLGVPVLDFRRWSPLTSVGLDSISAISVSAHLKEAFGKRVPVSAILQNASIAGLARVIAISQPDSVPSDADLDFFDASVTRQITARFEKAGLTVEKVLPCTPLQEAMLASSATDASYLNKMLFRLNVDPKRMRSYWDVMCQRHGILRTCFVTTDDAHHAIIQVVLRDWEVPWQSIDASTRSIDEAIQEHSAMVVQAIDTLQPPISCAILHAGQECFLSFICHHALYDGVAIEQLLFEIQQVASGHRLDPPPAYERFLKEIFALPESTDSFWRDHLSSLTPSPLPRAISTPSSHGKACISNMLDISLSKVERHLKSLNVSLLSLCQATWSSLLGILLRSPDVCFGNVVSGRSVPLTRVEELVAPCFNTIPVRINLDDIKWNAKVLRSFQNLNPILLDYQFTPLRRIQSLVGTEGRRLFDTLLILQQPRRRLDENLWRLDRDDGEMDLPLVCEVTPNTQLDTLDFSLHFDRSHLSDAVVSFIYDTLSYILVHILDSPHSNITSSSSLPASLRARLEDLQLHYPTGPSGPDAAESGSPDEWSDTETAVRSMLAKLSKTPSQKITRHTTIFQLGLDSINAVQIASMLRKQGLAVTATDVMEHPSCARLAARLDQGQQVPRENMDYDFEDFQRIVTPLLKTSVPDWDLIETVLPCTPLQVGMLTEFLKSEGKNYLNYISFQTQGSFRVDQFLQALSATVNMHAMLRVGFAPVEHQDSSFAMIQYSPDSKPIPLTDVVDNKTQKFSFEKWRLDAVRGCLSELHRPPWRAALVRGQSETTLHLAIHHAIYDATSLWLILSDLSAALQGMVLPSRPSTVDAVREILGQVKVNKVESKEFWEKRAADTVINNFPVLTPLRISQRAILTRSRTSSISFSALEKAVKESGFTIQALVQATWARVLTAYLGEAAVTFGVVLSGRYTEATRSAGLPCIATLPVITRDFSSNRDILEFMMSYNTELHRHQHTPLTDIARWVGHPNVRLFDTLLVYQKLDQDNDRLRWRVIEDTATIDYPLSIEIEPQGDSIEFRITFFDDVLPEQQANLLLRQFDATLCDLALHPDGKADELSETHLDLFAVTPAEEPNISSEIEYLHEFVEITALKQPDTVALEFVSEFDGMRVVSRQWTYKELDRIGNKVANMLSAYVQTGGIVAACFDKCPEAHFAMLGILKAGCALLALDPGAPASRREFILQDSGAAVLLTDRKRASSLDLNVSIPVFPIDEESVAAAPTHAASLFRKLTPSDRSYCLYTSGTTGTPKGCEITHENAVQAMLAFQKLFAGHWDKDSRWLQFASYHFDVSVLEQYWTWSVGLRLVAAPRDVILEDLAGMISKLQITHIDLTPSLARLIHPDEVPSLSRGVFITGGEQLKQEILDAWGPVGVIHNFYGPTEATIGVTSYPQVPINGRPSNIGRQFPNVGSYVLHPGTEIPVLRGGVGELCVSGKLVGKGYLNREDLTMERFPTLKRFNDRVYRTGDLVRILHDGCFDFLGRADDQVKLRGQRLEIGEINHCIKAGVSDINDVATLVIRNEKLQKDLLVSFVVTDPNPNRKAEIKLITTESASEICSKAQKACREKLPGYMVPTYTLQLPYIPLSPNNKAEIKELRRLFNDLAPEQLMVPSYKSSSIVAGEVAEKICAVLGNMMGLERGQINPSANIFEIGIDSISVLRLARGLKREGLTQATPVVILKNPTISDLAEALGSQAPRSAAAVMEARQLVEACKHRNRGLVCRALGITPEDIEYIAPCSPLQEGMISRSRIEVNGRAYFNSFHSELVDRVSLPRLKAAWEWAFDECSILRTSFVSTTDGYIQVSLKGRSLPWTENSVADENSLRSMAAERWRQWVDKNQENIERPVELHLVRLGDRNVLIIHLFHAIYDANSLDLLLDLVAVRYNDTSKPPAAPSFLDALVHGPLKNYGMSKEFWVKHLAGVSYRPLGPLIENPSDKHLSASRTIEFQALDRVRRSIGVAPQALVQAIWVSVSQRYFTNGVTVGVIVSGRSIELDNVEQVIGPLFNTIPYHHRYDQGETWSSAIRTCHDFNTSIMPFQHVPLRDVQKWCSGGQPLFDVLFSFQREAPSSQAYAQLWMEQEPELNPDYPLAFEATLKSDQTLEVLVVAQKGVANEDMLEQLLTSVEGAAKAIVQDVEAAVWPSLGLDLEKPLSMGTTIADNNDSNVPLSQATRASPFEWTEEATTIRHEMAVLADVDPDSVEANTSLLELGLDSIDTIKLSARLRKKGITLANSQLIKGQRISTFLGMLGERSRGDNSAEATSLSKLTAITDPLRKYLEDIGYGLQGVEQLLPPTPLQDSMVSEMIQSGFRRYFNHDVLELPESLDIARLKAAWETVSEYSPILRTSFVPIDSPRFDFGYCQVVQEDSGIYMSDVNIDSLDEIQNITERARERARMDDGKGNLLQVIFAKCQGKVYLVLSVAHALYDGWSIGLLHQDVRDAYMNRYKSRPQYSGYLADILQSSTDDARRFWFGYLSESTASHIPPAYEPIEGGNPYRAEATSKVSGTALKEFCRRHAVSMQVVGQACWAAVLAARCQSLDVSFGVVLSGRESEMAEGLLFPTMNTVAVRCILHGTVSSLLRYMQDNMSSISQFQHFPLRKILALAGNPSGGLFNSLFILQKSQGSATDNDEPWMKSIEGSSAVEYPVCVEMEAIDNSVIWRTACDPGFLSGPETAQLLHDLDVVLGFFTITPDADILGFREDGVSVCGLAAFHPRTVNETATNRLIGEGVEEESDQEWSPTEDKIRSVFSELSGVEPGSIQKSHSLYHLGLDSISAIKASSLLRKRGVVLSVRDMLAATSIREMAGVVAMPKAAPHVAPDAEAVTRDALHEVDIASLLETTGISSSSVEEVLPATAMQVHMVSVWQNTDGAVFFPEFRYRLSGIRHQEGVEAAWNKLAIGNPILRTTFVATSSRKTPLVQVVAKPDGGPSHLAVLDITEETPGTWILTLRIHHALYDGVSLPLIIDRFLHLLRDQFGTATPEAIADWKSFVSIGLSEDACRSREQFWTEYLQGASSSLYPLREPASNDGQSTIPSRVSRLERVVLPTIAALKSLSTKLGISIQSLFFAAYAKVLSSLTKDRGHGHHVVFGVYVANRSTGQDVETMPYPTLCLVPLKVALPDRFDIIGAAREVQRDLHQIVAPENAAAGLWEIKDWTGVQVDSFVNFLSLPDNSTTIDDTDEGSIRLQEVRPRDDDLQQLTSARLPSPRDVRGLEGNCVRDAYLDAVDVEVSVRGDEMDIGVFGSRAKLDGDEGARRLISSIVEVLRGSLS</sequence>
<name>A0AA38VEF1_9PEZI</name>
<dbReference type="CDD" id="cd05918">
    <property type="entry name" value="A_NRPS_SidN3_like"/>
    <property type="match status" value="3"/>
</dbReference>
<feature type="domain" description="Carrier" evidence="7">
    <location>
        <begin position="4359"/>
        <end position="4435"/>
    </location>
</feature>
<dbReference type="Gene3D" id="3.30.300.30">
    <property type="match status" value="3"/>
</dbReference>
<dbReference type="FunFam" id="3.30.300.30:FF:000015">
    <property type="entry name" value="Nonribosomal peptide synthase SidD"/>
    <property type="match status" value="1"/>
</dbReference>
<dbReference type="SUPFAM" id="SSF52777">
    <property type="entry name" value="CoA-dependent acyltransferases"/>
    <property type="match status" value="12"/>
</dbReference>
<dbReference type="SUPFAM" id="SSF47336">
    <property type="entry name" value="ACP-like"/>
    <property type="match status" value="6"/>
</dbReference>
<protein>
    <submittedName>
        <fullName evidence="8">Hydroxamate-type ferrichrome siderophore peptide synthetase</fullName>
    </submittedName>
</protein>
<dbReference type="SMART" id="SM01294">
    <property type="entry name" value="PKS_PP_betabranch"/>
    <property type="match status" value="1"/>
</dbReference>
<dbReference type="InterPro" id="IPR010071">
    <property type="entry name" value="AA_adenyl_dom"/>
</dbReference>
<comment type="similarity">
    <text evidence="5">Belongs to the NRP synthetase family.</text>
</comment>
<dbReference type="GO" id="GO:0031177">
    <property type="term" value="F:phosphopantetheine binding"/>
    <property type="evidence" value="ECO:0007669"/>
    <property type="project" value="InterPro"/>
</dbReference>
<feature type="domain" description="Carrier" evidence="7">
    <location>
        <begin position="3803"/>
        <end position="3876"/>
    </location>
</feature>
<dbReference type="InterPro" id="IPR042099">
    <property type="entry name" value="ANL_N_sf"/>
</dbReference>
<dbReference type="GO" id="GO:0005737">
    <property type="term" value="C:cytoplasm"/>
    <property type="evidence" value="ECO:0007669"/>
    <property type="project" value="TreeGrafter"/>
</dbReference>
<dbReference type="Gene3D" id="1.10.1200.10">
    <property type="entry name" value="ACP-like"/>
    <property type="match status" value="6"/>
</dbReference>
<organism evidence="8 9">
    <name type="scientific">Pleurostoma richardsiae</name>
    <dbReference type="NCBI Taxonomy" id="41990"/>
    <lineage>
        <taxon>Eukaryota</taxon>
        <taxon>Fungi</taxon>
        <taxon>Dikarya</taxon>
        <taxon>Ascomycota</taxon>
        <taxon>Pezizomycotina</taxon>
        <taxon>Sordariomycetes</taxon>
        <taxon>Sordariomycetidae</taxon>
        <taxon>Calosphaeriales</taxon>
        <taxon>Pleurostomataceae</taxon>
        <taxon>Pleurostoma</taxon>
    </lineage>
</organism>
<dbReference type="InterPro" id="IPR000873">
    <property type="entry name" value="AMP-dep_synth/lig_dom"/>
</dbReference>
<dbReference type="Pfam" id="PF00668">
    <property type="entry name" value="Condensation"/>
    <property type="match status" value="6"/>
</dbReference>
<dbReference type="EMBL" id="JANBVO010000017">
    <property type="protein sequence ID" value="KAJ9144090.1"/>
    <property type="molecule type" value="Genomic_DNA"/>
</dbReference>
<dbReference type="GO" id="GO:0031169">
    <property type="term" value="P:ferrichrome biosynthetic process"/>
    <property type="evidence" value="ECO:0007669"/>
    <property type="project" value="UniProtKB-ARBA"/>
</dbReference>
<dbReference type="NCBIfam" id="NF003417">
    <property type="entry name" value="PRK04813.1"/>
    <property type="match status" value="3"/>
</dbReference>
<dbReference type="InterPro" id="IPR001242">
    <property type="entry name" value="Condensation_dom"/>
</dbReference>
<feature type="region of interest" description="Disordered" evidence="6">
    <location>
        <begin position="2146"/>
        <end position="2168"/>
    </location>
</feature>
<proteinExistence type="inferred from homology"/>
<keyword evidence="2" id="KW-0596">Phosphopantetheine</keyword>
<comment type="pathway">
    <text evidence="1">Siderophore biosynthesis.</text>
</comment>
<evidence type="ECO:0000256" key="6">
    <source>
        <dbReference type="SAM" id="MobiDB-lite"/>
    </source>
</evidence>
<dbReference type="PROSITE" id="PS00455">
    <property type="entry name" value="AMP_BINDING"/>
    <property type="match status" value="2"/>
</dbReference>
<evidence type="ECO:0000313" key="8">
    <source>
        <dbReference type="EMBL" id="KAJ9144090.1"/>
    </source>
</evidence>
<dbReference type="GO" id="GO:0016874">
    <property type="term" value="F:ligase activity"/>
    <property type="evidence" value="ECO:0007669"/>
    <property type="project" value="UniProtKB-KW"/>
</dbReference>
<dbReference type="InterPro" id="IPR036736">
    <property type="entry name" value="ACP-like_sf"/>
</dbReference>
<dbReference type="PANTHER" id="PTHR45527:SF1">
    <property type="entry name" value="FATTY ACID SYNTHASE"/>
    <property type="match status" value="1"/>
</dbReference>
<dbReference type="GO" id="GO:0010106">
    <property type="term" value="P:cellular response to iron ion starvation"/>
    <property type="evidence" value="ECO:0007669"/>
    <property type="project" value="UniProtKB-ARBA"/>
</dbReference>
<dbReference type="CDD" id="cd19542">
    <property type="entry name" value="CT_NRPS-like"/>
    <property type="match status" value="1"/>
</dbReference>
<gene>
    <name evidence="8" type="ORF">NKR23_g6091</name>
</gene>
<evidence type="ECO:0000259" key="7">
    <source>
        <dbReference type="PROSITE" id="PS50075"/>
    </source>
</evidence>
<dbReference type="InterPro" id="IPR020845">
    <property type="entry name" value="AMP-binding_CS"/>
</dbReference>
<dbReference type="PROSITE" id="PS00012">
    <property type="entry name" value="PHOSPHOPANTETHEINE"/>
    <property type="match status" value="4"/>
</dbReference>
<feature type="domain" description="Carrier" evidence="7">
    <location>
        <begin position="1616"/>
        <end position="1690"/>
    </location>
</feature>
<keyword evidence="4" id="KW-0436">Ligase</keyword>
<dbReference type="Pfam" id="PF00501">
    <property type="entry name" value="AMP-binding"/>
    <property type="match status" value="3"/>
</dbReference>
<dbReference type="GO" id="GO:0043041">
    <property type="term" value="P:amino acid activation for nonribosomal peptide biosynthetic process"/>
    <property type="evidence" value="ECO:0007669"/>
    <property type="project" value="TreeGrafter"/>
</dbReference>
<dbReference type="Pfam" id="PF00550">
    <property type="entry name" value="PP-binding"/>
    <property type="match status" value="6"/>
</dbReference>
<dbReference type="FunFam" id="1.10.1200.10:FF:000018">
    <property type="entry name" value="Nonribosomal siderophore peptide synthase SidC"/>
    <property type="match status" value="1"/>
</dbReference>
<accession>A0AA38VEF1</accession>
<keyword evidence="9" id="KW-1185">Reference proteome</keyword>
<dbReference type="Gene3D" id="3.30.559.30">
    <property type="entry name" value="Nonribosomal peptide synthetase, condensation domain"/>
    <property type="match status" value="6"/>
</dbReference>
<keyword evidence="3" id="KW-0597">Phosphoprotein</keyword>
<feature type="domain" description="Carrier" evidence="7">
    <location>
        <begin position="3243"/>
        <end position="3320"/>
    </location>
</feature>
<evidence type="ECO:0000313" key="9">
    <source>
        <dbReference type="Proteomes" id="UP001174694"/>
    </source>
</evidence>
<dbReference type="SUPFAM" id="SSF56801">
    <property type="entry name" value="Acetyl-CoA synthetase-like"/>
    <property type="match status" value="3"/>
</dbReference>
<dbReference type="InterPro" id="IPR045851">
    <property type="entry name" value="AMP-bd_C_sf"/>
</dbReference>
<dbReference type="Proteomes" id="UP001174694">
    <property type="component" value="Unassembled WGS sequence"/>
</dbReference>
<dbReference type="InterPro" id="IPR009081">
    <property type="entry name" value="PP-bd_ACP"/>
</dbReference>
<dbReference type="FunFam" id="3.30.300.30:FF:000033">
    <property type="entry name" value="Nonribosomal siderophore peptide synthase SidC"/>
    <property type="match status" value="1"/>
</dbReference>
<dbReference type="InterPro" id="IPR020806">
    <property type="entry name" value="PKS_PP-bd"/>
</dbReference>
<feature type="domain" description="Carrier" evidence="7">
    <location>
        <begin position="2164"/>
        <end position="2240"/>
    </location>
</feature>
<dbReference type="InterPro" id="IPR023213">
    <property type="entry name" value="CAT-like_dom_sf"/>
</dbReference>
<dbReference type="Gene3D" id="3.40.50.12780">
    <property type="entry name" value="N-terminal domain of ligase-like"/>
    <property type="match status" value="3"/>
</dbReference>
<dbReference type="PANTHER" id="PTHR45527">
    <property type="entry name" value="NONRIBOSOMAL PEPTIDE SYNTHETASE"/>
    <property type="match status" value="1"/>
</dbReference>
<evidence type="ECO:0000256" key="2">
    <source>
        <dbReference type="ARBA" id="ARBA00022450"/>
    </source>
</evidence>
<dbReference type="InterPro" id="IPR006162">
    <property type="entry name" value="Ppantetheine_attach_site"/>
</dbReference>
<dbReference type="Gene3D" id="3.30.559.10">
    <property type="entry name" value="Chloramphenicol acetyltransferase-like domain"/>
    <property type="match status" value="6"/>
</dbReference>
<dbReference type="SMART" id="SM00823">
    <property type="entry name" value="PKS_PP"/>
    <property type="match status" value="5"/>
</dbReference>
<comment type="caution">
    <text evidence="8">The sequence shown here is derived from an EMBL/GenBank/DDBJ whole genome shotgun (WGS) entry which is preliminary data.</text>
</comment>
<dbReference type="NCBIfam" id="TIGR01733">
    <property type="entry name" value="AA-adenyl-dom"/>
    <property type="match status" value="3"/>
</dbReference>
<evidence type="ECO:0000256" key="4">
    <source>
        <dbReference type="ARBA" id="ARBA00022598"/>
    </source>
</evidence>
<dbReference type="FunFam" id="3.40.50.12780:FF:000024">
    <property type="entry name" value="Nonribosomal siderophore peptide synthase SidC"/>
    <property type="match status" value="2"/>
</dbReference>
<evidence type="ECO:0000256" key="5">
    <source>
        <dbReference type="ARBA" id="ARBA00029454"/>
    </source>
</evidence>
<evidence type="ECO:0000256" key="1">
    <source>
        <dbReference type="ARBA" id="ARBA00004924"/>
    </source>
</evidence>
<feature type="region of interest" description="Disordered" evidence="6">
    <location>
        <begin position="1"/>
        <end position="22"/>
    </location>
</feature>
<reference evidence="8" key="1">
    <citation type="submission" date="2022-07" db="EMBL/GenBank/DDBJ databases">
        <title>Fungi with potential for degradation of polypropylene.</title>
        <authorList>
            <person name="Gostincar C."/>
        </authorList>
    </citation>
    <scope>NUCLEOTIDE SEQUENCE</scope>
    <source>
        <strain evidence="8">EXF-13308</strain>
    </source>
</reference>